<gene>
    <name evidence="2" type="ORF">H2200_004561</name>
</gene>
<organism evidence="2 3">
    <name type="scientific">Cladophialophora chaetospira</name>
    <dbReference type="NCBI Taxonomy" id="386627"/>
    <lineage>
        <taxon>Eukaryota</taxon>
        <taxon>Fungi</taxon>
        <taxon>Dikarya</taxon>
        <taxon>Ascomycota</taxon>
        <taxon>Pezizomycotina</taxon>
        <taxon>Eurotiomycetes</taxon>
        <taxon>Chaetothyriomycetidae</taxon>
        <taxon>Chaetothyriales</taxon>
        <taxon>Herpotrichiellaceae</taxon>
        <taxon>Cladophialophora</taxon>
    </lineage>
</organism>
<evidence type="ECO:0000313" key="2">
    <source>
        <dbReference type="EMBL" id="KAJ9611377.1"/>
    </source>
</evidence>
<proteinExistence type="predicted"/>
<evidence type="ECO:0000259" key="1">
    <source>
        <dbReference type="Pfam" id="PF06985"/>
    </source>
</evidence>
<dbReference type="Proteomes" id="UP001172673">
    <property type="component" value="Unassembled WGS sequence"/>
</dbReference>
<sequence>MPDCAYCAALTLRELYKNAQEHEDCSIQELFIDSPDVYEHWRFDFKFPQTAYFRHQQSWEALEESAGDGCELCSVIYDEFMNSFDYLRKSIQEKLEKALPTDIRISLGSSFKEHGVSPRLDVLIVQLGHYNLQYDYDDDLSVNNIESRIAFHLNRPKEVSETICALDIGRPKLDANLGSEQFVNIARSWLHQCTSWHCPSSAPGYPKRRCEAPERTKLPTRILDLGSDVEPVVKLLVTNNHCDYYTTLSHCWGGGSSLKLTQESLHIFIQAIPMEKVPRNFLDAISITRSLGFRYLWIDSLCIVQDSPLDWELESAKMGDIYRNAVLTISASASANTTIGILHTYRPANSTTLKHRLRLKLDQEDVGEVYLDRRVPHEERFRDCFGDLPLACRGWALQEQILSRRNLYYGKRAIYWTCRSSHQSADGAPAGDYLAAAIPNMIPALFTMSNTLGTPDHRTIYFNWLLIVETYQLRELTREVDKLPAISGLAREVHQLTGGTYLAGIWLADLVNGMLWCQVTPEFKPNTIYRGPSWSWVGINGKISFLTRNETRVPSSHDAAVLHVEAIAAGQNPFGAVTSGFAKLKGLTLEIEQSKDQYYYPDRSKSLGVVDYFWRDKGQSPSFMPLDIHTQYWHDRQRSQKDVQFPDFSDDDSNVETQQCLALYLGIWADDKEGALGFIDLEDTGSREVECRHNAYALLLRPSASTNEKSFERVGVLEFDGLQSSLFKGNTWKPQVLTII</sequence>
<keyword evidence="3" id="KW-1185">Reference proteome</keyword>
<reference evidence="2" key="1">
    <citation type="submission" date="2022-10" db="EMBL/GenBank/DDBJ databases">
        <title>Culturing micro-colonial fungi from biological soil crusts in the Mojave desert and describing Neophaeococcomyces mojavensis, and introducing the new genera and species Taxawa tesnikishii.</title>
        <authorList>
            <person name="Kurbessoian T."/>
            <person name="Stajich J.E."/>
        </authorList>
    </citation>
    <scope>NUCLEOTIDE SEQUENCE</scope>
    <source>
        <strain evidence="2">TK_41</strain>
    </source>
</reference>
<accession>A0AA38XE43</accession>
<dbReference type="EMBL" id="JAPDRK010000006">
    <property type="protein sequence ID" value="KAJ9611377.1"/>
    <property type="molecule type" value="Genomic_DNA"/>
</dbReference>
<dbReference type="AlphaFoldDB" id="A0AA38XE43"/>
<dbReference type="Pfam" id="PF06985">
    <property type="entry name" value="HET"/>
    <property type="match status" value="1"/>
</dbReference>
<dbReference type="PANTHER" id="PTHR33112">
    <property type="entry name" value="DOMAIN PROTEIN, PUTATIVE-RELATED"/>
    <property type="match status" value="1"/>
</dbReference>
<feature type="domain" description="Heterokaryon incompatibility" evidence="1">
    <location>
        <begin position="245"/>
        <end position="399"/>
    </location>
</feature>
<evidence type="ECO:0000313" key="3">
    <source>
        <dbReference type="Proteomes" id="UP001172673"/>
    </source>
</evidence>
<comment type="caution">
    <text evidence="2">The sequence shown here is derived from an EMBL/GenBank/DDBJ whole genome shotgun (WGS) entry which is preliminary data.</text>
</comment>
<dbReference type="PANTHER" id="PTHR33112:SF8">
    <property type="entry name" value="HETEROKARYON INCOMPATIBILITY DOMAIN-CONTAINING PROTEIN"/>
    <property type="match status" value="1"/>
</dbReference>
<protein>
    <recommendedName>
        <fullName evidence="1">Heterokaryon incompatibility domain-containing protein</fullName>
    </recommendedName>
</protein>
<name>A0AA38XE43_9EURO</name>
<dbReference type="InterPro" id="IPR010730">
    <property type="entry name" value="HET"/>
</dbReference>